<dbReference type="AlphaFoldDB" id="A0A3S9P073"/>
<proteinExistence type="predicted"/>
<dbReference type="KEGG" id="fll:EI427_04835"/>
<dbReference type="EMBL" id="CP034562">
    <property type="protein sequence ID" value="AZQ61577.1"/>
    <property type="molecule type" value="Genomic_DNA"/>
</dbReference>
<gene>
    <name evidence="1" type="ORF">EI427_04835</name>
</gene>
<accession>A0A3S9P073</accession>
<dbReference type="Proteomes" id="UP000267268">
    <property type="component" value="Chromosome 1"/>
</dbReference>
<sequence>MVAPNSIFGQSSTFKEKWVGMDGMQIDTATVYPASLKVIEIQGPYRVITPVLDLKGKVWFLDANNDTIRNNNSLVKIQYRILPTYLNGKQDHRSQAIYAQGGYGLDHSNDQYVLEVQEQQKREELFYAPNIQKTGSLTRGISMGNSQDVFVNSAMNLQLQGNITEDVALTATLTDQDIPFQPEGNTQQIQDFDKVYIELKHKNAQLAAGDIVMKNDPGVFLRYNKNAQGAQAKVFLGDDSSAVKSVTKAGISIAKGQFYSADVSPIDGVLGPYRLLGPNGESNIVVIANSEKVYIDGVLKERGFDNDYTIDYNLSEITFNENIVITQYTRIRVDYEYATQYYSRTIFEASHQMKGKAWEGYFNFYQEKDDKNSSLFYSLSDEDKYILAGIGDSLQNAIAPAIDSVKVYDPNRILYTAVDTLQSDGTPVLCLRRANENDTPLYSAGFSDIGNNRGDYILQEITPFGRVYKWVSPEQGIRQGRYLPVRRLVAPNKKQMISLGGNIHLTKHESIGIEGAFSNQDQNLFSDKDDGDDQGKAIAVNFTSKERVLTDKINISTFANMMYIDENFRQIDRFRSIEFDRNWSLNYDSIPYKNEVYVKGGVTLTDERKRSFSYSYAHRDHEDVIFGRQQNAQLNYSLGRLNWDIKGFEMSANLLQEQQHSQWQRLIAHTFWKGDFIQPGYRYTTDKQQTKYTQTDSIASSWMNYEEHFAYIKQGDSLKWNYQLSFAHREDNAPKEGALQKQTVADTYKIDVGKTGRNGKLSVGLTYRKWTDYFSSTPLNEESIQGRIVGGLNFGQGIGRLNGTYTVSSSRELAREFVYVRVEDGRGTHTWRDLNNDGIKDQNEFFLAQNPDERQYARFYTPTDEYLPAYRATLNLRLTLTTPRNWKKEIGIKKLVSRFSNTSALLVDKKSLAEDILGRYSPFPNSTAANDMLAYKYSLRNTLFFNRSNPIYGADFRVVILENQQLLTQGRENRQDHQYTLGGRINLGRKITCKLEGTQRDINSASDYLSDRNYTIDEYSLQPSIALQPSIYMRFTLGYKLKRKEGITSENNLSQYTDTQETSLEAKWSKASAFTISTKASAIFQSYTGEENTAIAYEMLDALSVGTNFKWNVSWTQSLFSGLQLRMQYDGRKSEDTDIIHIGSMNLTALF</sequence>
<reference evidence="1 2" key="1">
    <citation type="submission" date="2018-12" db="EMBL/GenBank/DDBJ databases">
        <title>Flammeovirga pectinis sp. nov., isolated from the gut of the Korean scallop, Patinopecten yessoensis.</title>
        <authorList>
            <person name="Bae J.-W."/>
            <person name="Jeong Y.-S."/>
            <person name="Kang W."/>
        </authorList>
    </citation>
    <scope>NUCLEOTIDE SEQUENCE [LARGE SCALE GENOMIC DNA]</scope>
    <source>
        <strain evidence="1 2">L12M1</strain>
    </source>
</reference>
<evidence type="ECO:0000313" key="1">
    <source>
        <dbReference type="EMBL" id="AZQ61577.1"/>
    </source>
</evidence>
<protein>
    <submittedName>
        <fullName evidence="1">Uncharacterized protein</fullName>
    </submittedName>
</protein>
<keyword evidence="2" id="KW-1185">Reference proteome</keyword>
<organism evidence="1 2">
    <name type="scientific">Flammeovirga pectinis</name>
    <dbReference type="NCBI Taxonomy" id="2494373"/>
    <lineage>
        <taxon>Bacteria</taxon>
        <taxon>Pseudomonadati</taxon>
        <taxon>Bacteroidota</taxon>
        <taxon>Cytophagia</taxon>
        <taxon>Cytophagales</taxon>
        <taxon>Flammeovirgaceae</taxon>
        <taxon>Flammeovirga</taxon>
    </lineage>
</organism>
<name>A0A3S9P073_9BACT</name>
<evidence type="ECO:0000313" key="2">
    <source>
        <dbReference type="Proteomes" id="UP000267268"/>
    </source>
</evidence>